<evidence type="ECO:0000256" key="2">
    <source>
        <dbReference type="ARBA" id="ARBA00022801"/>
    </source>
</evidence>
<evidence type="ECO:0000313" key="6">
    <source>
        <dbReference type="Proteomes" id="UP001597343"/>
    </source>
</evidence>
<sequence length="254" mass="28275">MSRVKKRDSKKKYSAAPNHRRKSKLAIPNFVSIANRYKNAIVNIEVIKRESRSATRRRDPFTFQQEDEARKTMNIGTGFFFDSRGYILTNEHVIHGADEVFIRFFDKEEEVPVEVVGSSYELDLAVLKVKPPKRIRTMPLGASRNVQVGEWVLAIGCPLGLDHSVTVGIISAKERPITIGDRNYAKLIQTDAAINRGNSGGPLINMRGEVIGMNTAVSASSQGIGFAISVDVIKDAIDELMGKTSKKRKTSRKK</sequence>
<evidence type="ECO:0000313" key="5">
    <source>
        <dbReference type="EMBL" id="MFD2168790.1"/>
    </source>
</evidence>
<dbReference type="InterPro" id="IPR001940">
    <property type="entry name" value="Peptidase_S1C"/>
</dbReference>
<dbReference type="RefSeq" id="WP_386043821.1">
    <property type="nucleotide sequence ID" value="NZ_JBHUIO010000002.1"/>
</dbReference>
<dbReference type="SUPFAM" id="SSF50494">
    <property type="entry name" value="Trypsin-like serine proteases"/>
    <property type="match status" value="1"/>
</dbReference>
<evidence type="ECO:0000256" key="4">
    <source>
        <dbReference type="SAM" id="MobiDB-lite"/>
    </source>
</evidence>
<dbReference type="PANTHER" id="PTHR43343:SF3">
    <property type="entry name" value="PROTEASE DO-LIKE 8, CHLOROPLASTIC"/>
    <property type="match status" value="1"/>
</dbReference>
<reference evidence="6" key="1">
    <citation type="journal article" date="2019" name="Int. J. Syst. Evol. Microbiol.">
        <title>The Global Catalogue of Microorganisms (GCM) 10K type strain sequencing project: providing services to taxonomists for standard genome sequencing and annotation.</title>
        <authorList>
            <consortium name="The Broad Institute Genomics Platform"/>
            <consortium name="The Broad Institute Genome Sequencing Center for Infectious Disease"/>
            <person name="Wu L."/>
            <person name="Ma J."/>
        </authorList>
    </citation>
    <scope>NUCLEOTIDE SEQUENCE [LARGE SCALE GENOMIC DNA]</scope>
    <source>
        <strain evidence="6">CGMCC 1.13574</strain>
    </source>
</reference>
<keyword evidence="1 5" id="KW-0645">Protease</keyword>
<dbReference type="Pfam" id="PF13365">
    <property type="entry name" value="Trypsin_2"/>
    <property type="match status" value="1"/>
</dbReference>
<dbReference type="GO" id="GO:0008233">
    <property type="term" value="F:peptidase activity"/>
    <property type="evidence" value="ECO:0007669"/>
    <property type="project" value="UniProtKB-KW"/>
</dbReference>
<dbReference type="EC" id="3.4.21.-" evidence="5"/>
<comment type="caution">
    <text evidence="5">The sequence shown here is derived from an EMBL/GenBank/DDBJ whole genome shotgun (WGS) entry which is preliminary data.</text>
</comment>
<keyword evidence="2 5" id="KW-0378">Hydrolase</keyword>
<dbReference type="Gene3D" id="2.40.10.120">
    <property type="match status" value="1"/>
</dbReference>
<dbReference type="GO" id="GO:0006508">
    <property type="term" value="P:proteolysis"/>
    <property type="evidence" value="ECO:0007669"/>
    <property type="project" value="UniProtKB-KW"/>
</dbReference>
<dbReference type="EMBL" id="JBHUIO010000002">
    <property type="protein sequence ID" value="MFD2168790.1"/>
    <property type="molecule type" value="Genomic_DNA"/>
</dbReference>
<dbReference type="InterPro" id="IPR051201">
    <property type="entry name" value="Chloro_Bact_Ser_Proteases"/>
</dbReference>
<proteinExistence type="predicted"/>
<organism evidence="5 6">
    <name type="scientific">Tumebacillus lipolyticus</name>
    <dbReference type="NCBI Taxonomy" id="1280370"/>
    <lineage>
        <taxon>Bacteria</taxon>
        <taxon>Bacillati</taxon>
        <taxon>Bacillota</taxon>
        <taxon>Bacilli</taxon>
        <taxon>Bacillales</taxon>
        <taxon>Alicyclobacillaceae</taxon>
        <taxon>Tumebacillus</taxon>
    </lineage>
</organism>
<dbReference type="Proteomes" id="UP001597343">
    <property type="component" value="Unassembled WGS sequence"/>
</dbReference>
<keyword evidence="6" id="KW-1185">Reference proteome</keyword>
<evidence type="ECO:0000256" key="1">
    <source>
        <dbReference type="ARBA" id="ARBA00022670"/>
    </source>
</evidence>
<dbReference type="InterPro" id="IPR009003">
    <property type="entry name" value="Peptidase_S1_PA"/>
</dbReference>
<feature type="region of interest" description="Disordered" evidence="4">
    <location>
        <begin position="1"/>
        <end position="20"/>
    </location>
</feature>
<gene>
    <name evidence="5" type="ORF">ACFSOY_02000</name>
</gene>
<protein>
    <submittedName>
        <fullName evidence="5">S1C family serine protease</fullName>
        <ecNumber evidence="5">3.4.21.-</ecNumber>
    </submittedName>
</protein>
<name>A0ABW4ZSZ5_9BACL</name>
<evidence type="ECO:0000256" key="3">
    <source>
        <dbReference type="ARBA" id="ARBA00022825"/>
    </source>
</evidence>
<keyword evidence="3" id="KW-0720">Serine protease</keyword>
<dbReference type="PANTHER" id="PTHR43343">
    <property type="entry name" value="PEPTIDASE S12"/>
    <property type="match status" value="1"/>
</dbReference>
<accession>A0ABW4ZSZ5</accession>
<dbReference type="PRINTS" id="PR00834">
    <property type="entry name" value="PROTEASES2C"/>
</dbReference>